<sequence>MQTRVNLVNFQLEQETNTQGDTMNANTTTTPAVELTELQKLALELLAYNKPLPAKVTKRTLNSLVNKGWATVDEAGLYWVTAAGREAVGVTAEQAEKPKKASKAKRCEDCDVLLTSRTRTSGTLPEYTLCSYCDEAAGFENSHQDGNSELGDHAVGCRECGTYDACTYWDEFTPAKKGKTPKNCVCGCEQLTRGGNYLPGHDARHAGHLARRVVEGRETLEQALEQLPWGADKLEAKVRKSVELGLAKAQAKAEKKAAKQAK</sequence>
<gene>
    <name evidence="1" type="primary">47</name>
    <name evidence="1" type="ORF">SEA_GHOBES_47</name>
</gene>
<evidence type="ECO:0000313" key="1">
    <source>
        <dbReference type="EMBL" id="AOE44398.1"/>
    </source>
</evidence>
<keyword evidence="2" id="KW-1185">Reference proteome</keyword>
<dbReference type="RefSeq" id="YP_009281150.1">
    <property type="nucleotide sequence ID" value="NC_031028.1"/>
</dbReference>
<accession>A0A1B3B089</accession>
<reference evidence="2" key="1">
    <citation type="submission" date="2016-07" db="EMBL/GenBank/DDBJ databases">
        <authorList>
            <person name="Florea S."/>
            <person name="Webb J.S."/>
            <person name="Jaromczyk J."/>
            <person name="Schardl C.L."/>
        </authorList>
    </citation>
    <scope>NUCLEOTIDE SEQUENCE [LARGE SCALE GENOMIC DNA]</scope>
</reference>
<dbReference type="EMBL" id="KX557278">
    <property type="protein sequence ID" value="AOE44398.1"/>
    <property type="molecule type" value="Genomic_DNA"/>
</dbReference>
<organism evidence="1 2">
    <name type="scientific">Gordonia phage Ghobes</name>
    <dbReference type="NCBI Taxonomy" id="1887647"/>
    <lineage>
        <taxon>Viruses</taxon>
        <taxon>Duplodnaviria</taxon>
        <taxon>Heunggongvirae</taxon>
        <taxon>Uroviricota</taxon>
        <taxon>Caudoviricetes</taxon>
        <taxon>Ghobesvirus</taxon>
        <taxon>Ghobesvirus ghobes</taxon>
    </lineage>
</organism>
<dbReference type="Proteomes" id="UP000203019">
    <property type="component" value="Segment"/>
</dbReference>
<dbReference type="GeneID" id="29063330"/>
<name>A0A1B3B089_9CAUD</name>
<evidence type="ECO:0000313" key="2">
    <source>
        <dbReference type="Proteomes" id="UP000203019"/>
    </source>
</evidence>
<dbReference type="KEGG" id="vg:29063330"/>
<dbReference type="OrthoDB" id="9058at10239"/>
<protein>
    <submittedName>
        <fullName evidence="1">Uncharacterized protein</fullName>
    </submittedName>
</protein>
<proteinExistence type="predicted"/>